<feature type="region of interest" description="Disordered" evidence="2">
    <location>
        <begin position="171"/>
        <end position="318"/>
    </location>
</feature>
<dbReference type="EMBL" id="JBBJBU010000002">
    <property type="protein sequence ID" value="KAK7206726.1"/>
    <property type="molecule type" value="Genomic_DNA"/>
</dbReference>
<proteinExistence type="inferred from homology"/>
<protein>
    <recommendedName>
        <fullName evidence="3">PXA domain-containing protein</fullName>
    </recommendedName>
</protein>
<organism evidence="4 5">
    <name type="scientific">Myxozyma melibiosi</name>
    <dbReference type="NCBI Taxonomy" id="54550"/>
    <lineage>
        <taxon>Eukaryota</taxon>
        <taxon>Fungi</taxon>
        <taxon>Dikarya</taxon>
        <taxon>Ascomycota</taxon>
        <taxon>Saccharomycotina</taxon>
        <taxon>Lipomycetes</taxon>
        <taxon>Lipomycetales</taxon>
        <taxon>Lipomycetaceae</taxon>
        <taxon>Myxozyma</taxon>
    </lineage>
</organism>
<dbReference type="InterPro" id="IPR003114">
    <property type="entry name" value="Phox_assoc"/>
</dbReference>
<dbReference type="InterPro" id="IPR013937">
    <property type="entry name" value="Sorting_nexin_C"/>
</dbReference>
<dbReference type="PROSITE" id="PS51207">
    <property type="entry name" value="PXA"/>
    <property type="match status" value="1"/>
</dbReference>
<dbReference type="CDD" id="cd06093">
    <property type="entry name" value="PX_domain"/>
    <property type="match status" value="1"/>
</dbReference>
<dbReference type="RefSeq" id="XP_064769759.1">
    <property type="nucleotide sequence ID" value="XM_064909429.1"/>
</dbReference>
<dbReference type="InterPro" id="IPR036871">
    <property type="entry name" value="PX_dom_sf"/>
</dbReference>
<keyword evidence="5" id="KW-1185">Reference proteome</keyword>
<dbReference type="GeneID" id="90034941"/>
<feature type="compositionally biased region" description="Polar residues" evidence="2">
    <location>
        <begin position="237"/>
        <end position="264"/>
    </location>
</feature>
<comment type="caution">
    <text evidence="4">The sequence shown here is derived from an EMBL/GenBank/DDBJ whole genome shotgun (WGS) entry which is preliminary data.</text>
</comment>
<dbReference type="Proteomes" id="UP001498771">
    <property type="component" value="Unassembled WGS sequence"/>
</dbReference>
<sequence>MLIDTANAFAGQQSLKRPADLFLVLVFSTCNTIVVFLRELRTVNATYTSRAGGIHDYIVANPESALAQMVDPEIQRQKLRNAANNLVQTFIPALDIKRSPVALLLREIVSRQILEAVVDAFSDPDAVNKWIIYLLQKEENIKALANEMTEATKNGPAAVAAAKDSVPNALDLENAGFLPPSPPEEFQDDCDGDNESKASQQQPSSRENDAEHSNGQTPGSGGTVRRVPRKPVGVAKATSNDDPDSSLSTNPGTPERQSMSSARPPTTFDEMFSSPDFASSSTDLSRTRSTSSIGSTHAGTSVSSSMTPSSFSRRPAIDSPPLTLFQSNIMVIDSSADNNQSTKPLTSRPIGFYTLVIEPASSTSPGWMAMRNISDFEKLHTVLSKLAVLAGLKMFPEVFPPWNGVTRVDYCQTLQSYLQLVVNTRELADCEAMKKFVDKKETTSTAGEKRWQKNQLFKHAGEGVLDAISKATNASSAKESRKAILGVLAAAKKQSVESIGRTRDNATAASSRARQSFLSGGPDFSGIAASMRQLTNGAHITGVTPGPHLIADSAPALNGYSREASESSTSLASAADSISAEYAPVSSETDSYASKRRSVVSTASASTPALGVVDSGNALRRTESRASSEMDMSEPGSPRPSLSADAVESRPRAAIDHSDARRSAILASHQELSQSETNSLIDTIFLAISELYLLSKAWNVRRSLLTMLRGLLLRNGSSSVEGIRLAIQKDIIGKYSSEEELARKLNDMINSVWPTEEEQARREKEKAETDSDALRAEAKKMFMSRAVPDAIKSVMGAAASSQALEYVFDVLQDRNIVRGIVLDLLMDIITTALM</sequence>
<dbReference type="PANTHER" id="PTHR22775">
    <property type="entry name" value="SORTING NEXIN"/>
    <property type="match status" value="1"/>
</dbReference>
<feature type="region of interest" description="Disordered" evidence="2">
    <location>
        <begin position="611"/>
        <end position="658"/>
    </location>
</feature>
<gene>
    <name evidence="4" type="ORF">BZA70DRAFT_112792</name>
</gene>
<name>A0ABR1FA52_9ASCO</name>
<feature type="compositionally biased region" description="Basic and acidic residues" evidence="2">
    <location>
        <begin position="647"/>
        <end position="658"/>
    </location>
</feature>
<evidence type="ECO:0000256" key="1">
    <source>
        <dbReference type="ARBA" id="ARBA00010883"/>
    </source>
</evidence>
<dbReference type="Pfam" id="PF08628">
    <property type="entry name" value="Nexin_C"/>
    <property type="match status" value="1"/>
</dbReference>
<dbReference type="PANTHER" id="PTHR22775:SF47">
    <property type="entry name" value="MEIOTICALLY UP-REGULATED GENE 122 PROTEIN"/>
    <property type="match status" value="1"/>
</dbReference>
<comment type="similarity">
    <text evidence="1">Belongs to the sorting nexin family.</text>
</comment>
<feature type="compositionally biased region" description="Low complexity" evidence="2">
    <location>
        <begin position="279"/>
        <end position="292"/>
    </location>
</feature>
<accession>A0ABR1FA52</accession>
<evidence type="ECO:0000256" key="2">
    <source>
        <dbReference type="SAM" id="MobiDB-lite"/>
    </source>
</evidence>
<feature type="compositionally biased region" description="Low complexity" evidence="2">
    <location>
        <begin position="301"/>
        <end position="312"/>
    </location>
</feature>
<dbReference type="SUPFAM" id="SSF64268">
    <property type="entry name" value="PX domain"/>
    <property type="match status" value="1"/>
</dbReference>
<evidence type="ECO:0000259" key="3">
    <source>
        <dbReference type="PROSITE" id="PS51207"/>
    </source>
</evidence>
<dbReference type="Pfam" id="PF02194">
    <property type="entry name" value="PXA"/>
    <property type="match status" value="1"/>
</dbReference>
<evidence type="ECO:0000313" key="4">
    <source>
        <dbReference type="EMBL" id="KAK7206726.1"/>
    </source>
</evidence>
<feature type="domain" description="PXA" evidence="3">
    <location>
        <begin position="1"/>
        <end position="139"/>
    </location>
</feature>
<reference evidence="4 5" key="1">
    <citation type="submission" date="2024-03" db="EMBL/GenBank/DDBJ databases">
        <title>Genome-scale model development and genomic sequencing of the oleaginous clade Lipomyces.</title>
        <authorList>
            <consortium name="Lawrence Berkeley National Laboratory"/>
            <person name="Czajka J.J."/>
            <person name="Han Y."/>
            <person name="Kim J."/>
            <person name="Mondo S.J."/>
            <person name="Hofstad B.A."/>
            <person name="Robles A."/>
            <person name="Haridas S."/>
            <person name="Riley R."/>
            <person name="LaButti K."/>
            <person name="Pangilinan J."/>
            <person name="Andreopoulos W."/>
            <person name="Lipzen A."/>
            <person name="Yan J."/>
            <person name="Wang M."/>
            <person name="Ng V."/>
            <person name="Grigoriev I.V."/>
            <person name="Spatafora J.W."/>
            <person name="Magnuson J.K."/>
            <person name="Baker S.E."/>
            <person name="Pomraning K.R."/>
        </authorList>
    </citation>
    <scope>NUCLEOTIDE SEQUENCE [LARGE SCALE GENOMIC DNA]</scope>
    <source>
        <strain evidence="4 5">Phaff 52-87</strain>
    </source>
</reference>
<dbReference type="Gene3D" id="3.30.1520.10">
    <property type="entry name" value="Phox-like domain"/>
    <property type="match status" value="1"/>
</dbReference>
<evidence type="ECO:0000313" key="5">
    <source>
        <dbReference type="Proteomes" id="UP001498771"/>
    </source>
</evidence>